<organism evidence="1 2">
    <name type="scientific">Mucilaginibacter segetis</name>
    <dbReference type="NCBI Taxonomy" id="2793071"/>
    <lineage>
        <taxon>Bacteria</taxon>
        <taxon>Pseudomonadati</taxon>
        <taxon>Bacteroidota</taxon>
        <taxon>Sphingobacteriia</taxon>
        <taxon>Sphingobacteriales</taxon>
        <taxon>Sphingobacteriaceae</taxon>
        <taxon>Mucilaginibacter</taxon>
    </lineage>
</organism>
<dbReference type="InterPro" id="IPR007060">
    <property type="entry name" value="FtsL/DivIC"/>
</dbReference>
<reference evidence="1" key="1">
    <citation type="submission" date="2020-12" db="EMBL/GenBank/DDBJ databases">
        <title>Bacterial novel species Mucilaginibacter sp. SD-g isolated from soil.</title>
        <authorList>
            <person name="Jung H.-Y."/>
        </authorList>
    </citation>
    <scope>NUCLEOTIDE SEQUENCE</scope>
    <source>
        <strain evidence="1">SD-g</strain>
    </source>
</reference>
<dbReference type="AlphaFoldDB" id="A0A934PWQ8"/>
<evidence type="ECO:0000313" key="1">
    <source>
        <dbReference type="EMBL" id="MBK0380555.1"/>
    </source>
</evidence>
<proteinExistence type="predicted"/>
<evidence type="ECO:0000313" key="2">
    <source>
        <dbReference type="Proteomes" id="UP000613193"/>
    </source>
</evidence>
<dbReference type="RefSeq" id="WP_200067102.1">
    <property type="nucleotide sequence ID" value="NZ_JAEHFW010000003.1"/>
</dbReference>
<keyword evidence="2" id="KW-1185">Reference proteome</keyword>
<dbReference type="Pfam" id="PF04977">
    <property type="entry name" value="DivIC"/>
    <property type="match status" value="1"/>
</dbReference>
<protein>
    <submittedName>
        <fullName evidence="1">Septum formation initiator family protein</fullName>
    </submittedName>
</protein>
<sequence length="98" mass="11976">MARLINLFKNKFFLATLAFLIWMIFFDRNDLISQYEYHQQLTELEQKRDFYQTQTAKVNEELDELSSDKAKLEKFAREKYLMKKDNEDVFVIVHKKDE</sequence>
<gene>
    <name evidence="1" type="ORF">I5M19_14615</name>
</gene>
<dbReference type="Proteomes" id="UP000613193">
    <property type="component" value="Unassembled WGS sequence"/>
</dbReference>
<comment type="caution">
    <text evidence="1">The sequence shown here is derived from an EMBL/GenBank/DDBJ whole genome shotgun (WGS) entry which is preliminary data.</text>
</comment>
<dbReference type="EMBL" id="JAEHFW010000003">
    <property type="protein sequence ID" value="MBK0380555.1"/>
    <property type="molecule type" value="Genomic_DNA"/>
</dbReference>
<name>A0A934PWQ8_9SPHI</name>
<accession>A0A934PWQ8</accession>